<dbReference type="RefSeq" id="WP_216064928.1">
    <property type="nucleotide sequence ID" value="NZ_JAHKPP010000036.1"/>
</dbReference>
<dbReference type="PROSITE" id="PS50883">
    <property type="entry name" value="EAL"/>
    <property type="match status" value="1"/>
</dbReference>
<evidence type="ECO:0000313" key="3">
    <source>
        <dbReference type="Proteomes" id="UP001169760"/>
    </source>
</evidence>
<reference evidence="2" key="1">
    <citation type="submission" date="2023-07" db="EMBL/GenBank/DDBJ databases">
        <title>Genome content predicts the carbon catabolic preferences of heterotrophic bacteria.</title>
        <authorList>
            <person name="Gralka M."/>
        </authorList>
    </citation>
    <scope>NUCLEOTIDE SEQUENCE</scope>
    <source>
        <strain evidence="2">I3M17_2</strain>
    </source>
</reference>
<dbReference type="Proteomes" id="UP001169760">
    <property type="component" value="Unassembled WGS sequence"/>
</dbReference>
<organism evidence="2 3">
    <name type="scientific">Saccharophagus degradans</name>
    <dbReference type="NCBI Taxonomy" id="86304"/>
    <lineage>
        <taxon>Bacteria</taxon>
        <taxon>Pseudomonadati</taxon>
        <taxon>Pseudomonadota</taxon>
        <taxon>Gammaproteobacteria</taxon>
        <taxon>Cellvibrionales</taxon>
        <taxon>Cellvibrionaceae</taxon>
        <taxon>Saccharophagus</taxon>
    </lineage>
</organism>
<comment type="caution">
    <text evidence="2">The sequence shown here is derived from an EMBL/GenBank/DDBJ whole genome shotgun (WGS) entry which is preliminary data.</text>
</comment>
<proteinExistence type="predicted"/>
<name>A0AAW7X870_9GAMM</name>
<sequence length="205" mass="22767">MGEWVIREALSQLQAWSSVGFDTRVSVNVSGQLLLQPTFVENLTAILNDFPTISPECLTLEVLETSALEDVAEVAETMRRCAELGVEFAVDDFGTGYSSLTYLKRLPASLLKIDQSFIRDMLEDSDDMAIVKGVISLATAFQREVIAEGLENSEQGEKLLTLGCDLAQGYGIARPMAAEHVPEWAKPWVQDTTWQQHPMQQCLRI</sequence>
<feature type="domain" description="EAL" evidence="1">
    <location>
        <begin position="1"/>
        <end position="189"/>
    </location>
</feature>
<dbReference type="InterPro" id="IPR050706">
    <property type="entry name" value="Cyclic-di-GMP_PDE-like"/>
</dbReference>
<evidence type="ECO:0000313" key="2">
    <source>
        <dbReference type="EMBL" id="MDO6422584.1"/>
    </source>
</evidence>
<gene>
    <name evidence="2" type="ORF">Q4521_08875</name>
</gene>
<accession>A0AAW7X870</accession>
<dbReference type="SMART" id="SM00052">
    <property type="entry name" value="EAL"/>
    <property type="match status" value="1"/>
</dbReference>
<dbReference type="Pfam" id="PF00563">
    <property type="entry name" value="EAL"/>
    <property type="match status" value="1"/>
</dbReference>
<protein>
    <submittedName>
        <fullName evidence="2">EAL domain-containing protein</fullName>
    </submittedName>
</protein>
<dbReference type="EMBL" id="JAUOPB010000006">
    <property type="protein sequence ID" value="MDO6422584.1"/>
    <property type="molecule type" value="Genomic_DNA"/>
</dbReference>
<dbReference type="PANTHER" id="PTHR33121">
    <property type="entry name" value="CYCLIC DI-GMP PHOSPHODIESTERASE PDEF"/>
    <property type="match status" value="1"/>
</dbReference>
<dbReference type="PANTHER" id="PTHR33121:SF70">
    <property type="entry name" value="SIGNALING PROTEIN YKOW"/>
    <property type="match status" value="1"/>
</dbReference>
<dbReference type="CDD" id="cd01948">
    <property type="entry name" value="EAL"/>
    <property type="match status" value="1"/>
</dbReference>
<dbReference type="InterPro" id="IPR001633">
    <property type="entry name" value="EAL_dom"/>
</dbReference>
<dbReference type="AlphaFoldDB" id="A0AAW7X870"/>
<dbReference type="GO" id="GO:0071111">
    <property type="term" value="F:cyclic-guanylate-specific phosphodiesterase activity"/>
    <property type="evidence" value="ECO:0007669"/>
    <property type="project" value="InterPro"/>
</dbReference>
<evidence type="ECO:0000259" key="1">
    <source>
        <dbReference type="PROSITE" id="PS50883"/>
    </source>
</evidence>